<reference evidence="8" key="1">
    <citation type="submission" date="2022-10" db="EMBL/GenBank/DDBJ databases">
        <title>The WGS of Solirubrobacter sp. CPCC 204708.</title>
        <authorList>
            <person name="Jiang Z."/>
        </authorList>
    </citation>
    <scope>NUCLEOTIDE SEQUENCE</scope>
    <source>
        <strain evidence="8">CPCC 204708</strain>
    </source>
</reference>
<dbReference type="InterPro" id="IPR036388">
    <property type="entry name" value="WH-like_DNA-bd_sf"/>
</dbReference>
<feature type="domain" description="RNA polymerase sigma-70 region 2" evidence="6">
    <location>
        <begin position="29"/>
        <end position="93"/>
    </location>
</feature>
<evidence type="ECO:0000313" key="9">
    <source>
        <dbReference type="Proteomes" id="UP001147700"/>
    </source>
</evidence>
<evidence type="ECO:0000256" key="5">
    <source>
        <dbReference type="ARBA" id="ARBA00023163"/>
    </source>
</evidence>
<name>A0ABT4RHB0_9ACTN</name>
<protein>
    <submittedName>
        <fullName evidence="8">Sigma-70 family RNA polymerase sigma factor</fullName>
    </submittedName>
</protein>
<proteinExistence type="inferred from homology"/>
<dbReference type="SUPFAM" id="SSF88946">
    <property type="entry name" value="Sigma2 domain of RNA polymerase sigma factors"/>
    <property type="match status" value="1"/>
</dbReference>
<dbReference type="PANTHER" id="PTHR43133">
    <property type="entry name" value="RNA POLYMERASE ECF-TYPE SIGMA FACTO"/>
    <property type="match status" value="1"/>
</dbReference>
<dbReference type="Pfam" id="PF04542">
    <property type="entry name" value="Sigma70_r2"/>
    <property type="match status" value="1"/>
</dbReference>
<comment type="caution">
    <text evidence="8">The sequence shown here is derived from an EMBL/GenBank/DDBJ whole genome shotgun (WGS) entry which is preliminary data.</text>
</comment>
<dbReference type="InterPro" id="IPR039425">
    <property type="entry name" value="RNA_pol_sigma-70-like"/>
</dbReference>
<dbReference type="SUPFAM" id="SSF88659">
    <property type="entry name" value="Sigma3 and sigma4 domains of RNA polymerase sigma factors"/>
    <property type="match status" value="1"/>
</dbReference>
<feature type="domain" description="RNA polymerase sigma factor 70 region 4 type 2" evidence="7">
    <location>
        <begin position="131"/>
        <end position="176"/>
    </location>
</feature>
<keyword evidence="4" id="KW-0238">DNA-binding</keyword>
<gene>
    <name evidence="8" type="ORF">OJ962_10545</name>
</gene>
<dbReference type="Pfam" id="PF06347">
    <property type="entry name" value="SH3_4"/>
    <property type="match status" value="1"/>
</dbReference>
<keyword evidence="3" id="KW-0731">Sigma factor</keyword>
<organism evidence="8 9">
    <name type="scientific">Solirubrobacter deserti</name>
    <dbReference type="NCBI Taxonomy" id="2282478"/>
    <lineage>
        <taxon>Bacteria</taxon>
        <taxon>Bacillati</taxon>
        <taxon>Actinomycetota</taxon>
        <taxon>Thermoleophilia</taxon>
        <taxon>Solirubrobacterales</taxon>
        <taxon>Solirubrobacteraceae</taxon>
        <taxon>Solirubrobacter</taxon>
    </lineage>
</organism>
<accession>A0ABT4RHB0</accession>
<evidence type="ECO:0000259" key="6">
    <source>
        <dbReference type="Pfam" id="PF04542"/>
    </source>
</evidence>
<evidence type="ECO:0000313" key="8">
    <source>
        <dbReference type="EMBL" id="MDA0137940.1"/>
    </source>
</evidence>
<dbReference type="Gene3D" id="1.10.10.10">
    <property type="entry name" value="Winged helix-like DNA-binding domain superfamily/Winged helix DNA-binding domain"/>
    <property type="match status" value="1"/>
</dbReference>
<dbReference type="InterPro" id="IPR013324">
    <property type="entry name" value="RNA_pol_sigma_r3/r4-like"/>
</dbReference>
<dbReference type="EMBL" id="JAPCID010000012">
    <property type="protein sequence ID" value="MDA0137940.1"/>
    <property type="molecule type" value="Genomic_DNA"/>
</dbReference>
<evidence type="ECO:0000256" key="2">
    <source>
        <dbReference type="ARBA" id="ARBA00023015"/>
    </source>
</evidence>
<dbReference type="InterPro" id="IPR013325">
    <property type="entry name" value="RNA_pol_sigma_r2"/>
</dbReference>
<dbReference type="InterPro" id="IPR007627">
    <property type="entry name" value="RNA_pol_sigma70_r2"/>
</dbReference>
<dbReference type="PANTHER" id="PTHR43133:SF8">
    <property type="entry name" value="RNA POLYMERASE SIGMA FACTOR HI_1459-RELATED"/>
    <property type="match status" value="1"/>
</dbReference>
<dbReference type="Proteomes" id="UP001147700">
    <property type="component" value="Unassembled WGS sequence"/>
</dbReference>
<dbReference type="Gene3D" id="1.10.1740.10">
    <property type="match status" value="1"/>
</dbReference>
<keyword evidence="2" id="KW-0805">Transcription regulation</keyword>
<dbReference type="Pfam" id="PF08281">
    <property type="entry name" value="Sigma70_r4_2"/>
    <property type="match status" value="1"/>
</dbReference>
<dbReference type="InterPro" id="IPR014284">
    <property type="entry name" value="RNA_pol_sigma-70_dom"/>
</dbReference>
<evidence type="ECO:0000259" key="7">
    <source>
        <dbReference type="Pfam" id="PF08281"/>
    </source>
</evidence>
<keyword evidence="9" id="KW-1185">Reference proteome</keyword>
<evidence type="ECO:0000256" key="4">
    <source>
        <dbReference type="ARBA" id="ARBA00023125"/>
    </source>
</evidence>
<dbReference type="RefSeq" id="WP_202952840.1">
    <property type="nucleotide sequence ID" value="NZ_JAPCID010000012.1"/>
</dbReference>
<comment type="similarity">
    <text evidence="1">Belongs to the sigma-70 factor family. ECF subfamily.</text>
</comment>
<dbReference type="Gene3D" id="2.30.30.40">
    <property type="entry name" value="SH3 Domains"/>
    <property type="match status" value="1"/>
</dbReference>
<evidence type="ECO:0000256" key="3">
    <source>
        <dbReference type="ARBA" id="ARBA00023082"/>
    </source>
</evidence>
<keyword evidence="5" id="KW-0804">Transcription</keyword>
<dbReference type="InterPro" id="IPR010466">
    <property type="entry name" value="DUF1058"/>
</dbReference>
<dbReference type="InterPro" id="IPR013249">
    <property type="entry name" value="RNA_pol_sigma70_r4_t2"/>
</dbReference>
<evidence type="ECO:0000256" key="1">
    <source>
        <dbReference type="ARBA" id="ARBA00010641"/>
    </source>
</evidence>
<dbReference type="NCBIfam" id="TIGR02937">
    <property type="entry name" value="sigma70-ECF"/>
    <property type="match status" value="1"/>
</dbReference>
<sequence>MAVVTRMSDQQLLARYRAGDDEALAIALRRYQPRLLRFARRILGDRSPNAEDVVQEALLRTHLVLRRGDRALDLGPWLFKLVRNCALDELARVRAELTPLDDAPEPAAAGADPADVSLARGHVRDTLSDVAALPDLQRHALLRRELEGAPHVEIAAELGISEAASRVLVLRARSNLVKARAGRNARCDDIREQVLLAEDARRRATAHVYRHLAACAPCREFRSELRRRRADLRVLVPGPVLLGVLLSAAVPAGSSKLITAGAMSVAVAGGALGIDRLAGPGSPAPVTVRSAVVPGGVLPLGSAVPQGTAVVTRTVATTPGLPVGRYRIACPPGHRVAGLQPTTAKTSHAFAPETIVGASTAAVVLVEPTPHPLTIAVVCKRPGADGSILAAPVTAPGRPAAVCVDRVYLRRRPGGPIVGSLTRGQPVTIRATRDGWRRVTADSGARGWLPADRLCAR</sequence>